<evidence type="ECO:0000256" key="11">
    <source>
        <dbReference type="ARBA" id="ARBA00022801"/>
    </source>
</evidence>
<dbReference type="PANTHER" id="PTHR10797">
    <property type="entry name" value="CCR4-NOT TRANSCRIPTION COMPLEX SUBUNIT"/>
    <property type="match status" value="1"/>
</dbReference>
<comment type="catalytic activity">
    <reaction evidence="1">
        <text>Exonucleolytic cleavage of poly(A) to 5'-AMP.</text>
        <dbReference type="EC" id="3.1.13.4"/>
    </reaction>
</comment>
<dbReference type="GO" id="GO:0003723">
    <property type="term" value="F:RNA binding"/>
    <property type="evidence" value="ECO:0007669"/>
    <property type="project" value="UniProtKB-KW"/>
</dbReference>
<evidence type="ECO:0000313" key="18">
    <source>
        <dbReference type="EMBL" id="KAF8667925.1"/>
    </source>
</evidence>
<dbReference type="InterPro" id="IPR012337">
    <property type="entry name" value="RNaseH-like_sf"/>
</dbReference>
<keyword evidence="9" id="KW-0540">Nuclease</keyword>
<gene>
    <name evidence="18" type="ORF">HU200_052553</name>
</gene>
<dbReference type="GO" id="GO:0030014">
    <property type="term" value="C:CCR4-NOT complex"/>
    <property type="evidence" value="ECO:0007669"/>
    <property type="project" value="InterPro"/>
</dbReference>
<evidence type="ECO:0000256" key="16">
    <source>
        <dbReference type="ARBA" id="ARBA00023242"/>
    </source>
</evidence>
<evidence type="ECO:0000256" key="6">
    <source>
        <dbReference type="ARBA" id="ARBA00011757"/>
    </source>
</evidence>
<dbReference type="SUPFAM" id="SSF53098">
    <property type="entry name" value="Ribonuclease H-like"/>
    <property type="match status" value="1"/>
</dbReference>
<dbReference type="InterPro" id="IPR006941">
    <property type="entry name" value="RNase_CAF1"/>
</dbReference>
<evidence type="ECO:0000313" key="19">
    <source>
        <dbReference type="Proteomes" id="UP000636709"/>
    </source>
</evidence>
<dbReference type="GO" id="GO:0004535">
    <property type="term" value="F:poly(A)-specific ribonuclease activity"/>
    <property type="evidence" value="ECO:0007669"/>
    <property type="project" value="UniProtKB-EC"/>
</dbReference>
<dbReference type="GO" id="GO:0005737">
    <property type="term" value="C:cytoplasm"/>
    <property type="evidence" value="ECO:0007669"/>
    <property type="project" value="UniProtKB-SubCell"/>
</dbReference>
<reference evidence="18" key="1">
    <citation type="submission" date="2020-07" db="EMBL/GenBank/DDBJ databases">
        <title>Genome sequence and genetic diversity analysis of an under-domesticated orphan crop, white fonio (Digitaria exilis).</title>
        <authorList>
            <person name="Bennetzen J.L."/>
            <person name="Chen S."/>
            <person name="Ma X."/>
            <person name="Wang X."/>
            <person name="Yssel A.E.J."/>
            <person name="Chaluvadi S.R."/>
            <person name="Johnson M."/>
            <person name="Gangashetty P."/>
            <person name="Hamidou F."/>
            <person name="Sanogo M.D."/>
            <person name="Zwaenepoel A."/>
            <person name="Wallace J."/>
            <person name="Van De Peer Y."/>
            <person name="Van Deynze A."/>
        </authorList>
    </citation>
    <scope>NUCLEOTIDE SEQUENCE</scope>
    <source>
        <tissue evidence="18">Leaves</tissue>
    </source>
</reference>
<comment type="subcellular location">
    <subcellularLocation>
        <location evidence="4">Cytoplasm</location>
    </subcellularLocation>
    <subcellularLocation>
        <location evidence="3">Nucleus</location>
    </subcellularLocation>
</comment>
<accession>A0A835ANZ4</accession>
<evidence type="ECO:0000256" key="14">
    <source>
        <dbReference type="ARBA" id="ARBA00023015"/>
    </source>
</evidence>
<evidence type="ECO:0000256" key="8">
    <source>
        <dbReference type="ARBA" id="ARBA00022490"/>
    </source>
</evidence>
<name>A0A835ANZ4_9POAL</name>
<dbReference type="InterPro" id="IPR039637">
    <property type="entry name" value="CNOT7/CNOT8/Pop2"/>
</dbReference>
<dbReference type="OrthoDB" id="602738at2759"/>
<dbReference type="InterPro" id="IPR036397">
    <property type="entry name" value="RNaseH_sf"/>
</dbReference>
<evidence type="ECO:0000256" key="9">
    <source>
        <dbReference type="ARBA" id="ARBA00022722"/>
    </source>
</evidence>
<keyword evidence="19" id="KW-1185">Reference proteome</keyword>
<keyword evidence="16" id="KW-0539">Nucleus</keyword>
<keyword evidence="11" id="KW-0378">Hydrolase</keyword>
<keyword evidence="8" id="KW-0963">Cytoplasm</keyword>
<comment type="subunit">
    <text evidence="6">Component of the CCR4-NOT complex, at least composed of CRR4 and CAF1 proteins.</text>
</comment>
<organism evidence="18 19">
    <name type="scientific">Digitaria exilis</name>
    <dbReference type="NCBI Taxonomy" id="1010633"/>
    <lineage>
        <taxon>Eukaryota</taxon>
        <taxon>Viridiplantae</taxon>
        <taxon>Streptophyta</taxon>
        <taxon>Embryophyta</taxon>
        <taxon>Tracheophyta</taxon>
        <taxon>Spermatophyta</taxon>
        <taxon>Magnoliopsida</taxon>
        <taxon>Liliopsida</taxon>
        <taxon>Poales</taxon>
        <taxon>Poaceae</taxon>
        <taxon>PACMAD clade</taxon>
        <taxon>Panicoideae</taxon>
        <taxon>Panicodae</taxon>
        <taxon>Paniceae</taxon>
        <taxon>Anthephorinae</taxon>
        <taxon>Digitaria</taxon>
    </lineage>
</organism>
<dbReference type="Gene3D" id="3.30.420.10">
    <property type="entry name" value="Ribonuclease H-like superfamily/Ribonuclease H"/>
    <property type="match status" value="1"/>
</dbReference>
<dbReference type="GO" id="GO:0046872">
    <property type="term" value="F:metal ion binding"/>
    <property type="evidence" value="ECO:0007669"/>
    <property type="project" value="UniProtKB-KW"/>
</dbReference>
<keyword evidence="12" id="KW-0269">Exonuclease</keyword>
<dbReference type="AlphaFoldDB" id="A0A835ANZ4"/>
<evidence type="ECO:0000256" key="12">
    <source>
        <dbReference type="ARBA" id="ARBA00022839"/>
    </source>
</evidence>
<dbReference type="EMBL" id="JACEFO010002292">
    <property type="protein sequence ID" value="KAF8667925.1"/>
    <property type="molecule type" value="Genomic_DNA"/>
</dbReference>
<evidence type="ECO:0000256" key="15">
    <source>
        <dbReference type="ARBA" id="ARBA00023163"/>
    </source>
</evidence>
<proteinExistence type="inferred from homology"/>
<keyword evidence="13" id="KW-0694">RNA-binding</keyword>
<sequence length="299" mass="31783">MHPAGVFHPAAQPPFPVLPHHAPPLPAVPMPQPGIPVRVVWEGNLVPELRFLRDFASNARYAAVTVHYPGVVVVPAGAGGQSHALMTAEERYAAMKANVDALKPIQVGLSVYNDHGHVAAWEFNLRGFHPVTDPHAPNSLEYLQSRGMSFREHQALGITPARLAAGLSNCGLFGRPGVSWATYAGAYHVAYLMKVLSVGNGGGDNGNLLHDGLAGFLDVVRQRLGEDVYDVARMAVDCGLPSGLERVAAALNLVPAVLSPRLAGAGSVLALQAFIRLKYDALCGDVTRFRGLLHGIQVV</sequence>
<evidence type="ECO:0000256" key="7">
    <source>
        <dbReference type="ARBA" id="ARBA00012161"/>
    </source>
</evidence>
<protein>
    <recommendedName>
        <fullName evidence="7">poly(A)-specific ribonuclease</fullName>
        <ecNumber evidence="7">3.1.13.4</ecNumber>
    </recommendedName>
</protein>
<dbReference type="GO" id="GO:0005634">
    <property type="term" value="C:nucleus"/>
    <property type="evidence" value="ECO:0007669"/>
    <property type="project" value="UniProtKB-SubCell"/>
</dbReference>
<comment type="similarity">
    <text evidence="5">Belongs to the CAF1 family.</text>
</comment>
<evidence type="ECO:0000256" key="17">
    <source>
        <dbReference type="ARBA" id="ARBA00025148"/>
    </source>
</evidence>
<keyword evidence="14" id="KW-0805">Transcription regulation</keyword>
<comment type="function">
    <text evidence="17">Ubiquitous transcription factor required for a diverse set of processes. It is a component of the CCR4 complex involved in the control of gene expression.</text>
</comment>
<keyword evidence="10" id="KW-0479">Metal-binding</keyword>
<evidence type="ECO:0000256" key="13">
    <source>
        <dbReference type="ARBA" id="ARBA00022884"/>
    </source>
</evidence>
<evidence type="ECO:0000256" key="4">
    <source>
        <dbReference type="ARBA" id="ARBA00004496"/>
    </source>
</evidence>
<keyword evidence="15" id="KW-0804">Transcription</keyword>
<evidence type="ECO:0000256" key="2">
    <source>
        <dbReference type="ARBA" id="ARBA00001968"/>
    </source>
</evidence>
<dbReference type="Proteomes" id="UP000636709">
    <property type="component" value="Unassembled WGS sequence"/>
</dbReference>
<evidence type="ECO:0000256" key="3">
    <source>
        <dbReference type="ARBA" id="ARBA00004123"/>
    </source>
</evidence>
<evidence type="ECO:0000256" key="10">
    <source>
        <dbReference type="ARBA" id="ARBA00022723"/>
    </source>
</evidence>
<dbReference type="EC" id="3.1.13.4" evidence="7"/>
<comment type="cofactor">
    <cofactor evidence="2">
        <name>a divalent metal cation</name>
        <dbReference type="ChEBI" id="CHEBI:60240"/>
    </cofactor>
</comment>
<dbReference type="Pfam" id="PF04857">
    <property type="entry name" value="CAF1"/>
    <property type="match status" value="1"/>
</dbReference>
<evidence type="ECO:0000256" key="5">
    <source>
        <dbReference type="ARBA" id="ARBA00008372"/>
    </source>
</evidence>
<comment type="caution">
    <text evidence="18">The sequence shown here is derived from an EMBL/GenBank/DDBJ whole genome shotgun (WGS) entry which is preliminary data.</text>
</comment>
<evidence type="ECO:0000256" key="1">
    <source>
        <dbReference type="ARBA" id="ARBA00001663"/>
    </source>
</evidence>